<comment type="catalytic activity">
    <reaction evidence="3 4">
        <text>[thioredoxin]-disulfide + L-methionine + H2O = L-methionine (S)-S-oxide + [thioredoxin]-dithiol</text>
        <dbReference type="Rhea" id="RHEA:19993"/>
        <dbReference type="Rhea" id="RHEA-COMP:10698"/>
        <dbReference type="Rhea" id="RHEA-COMP:10700"/>
        <dbReference type="ChEBI" id="CHEBI:15377"/>
        <dbReference type="ChEBI" id="CHEBI:29950"/>
        <dbReference type="ChEBI" id="CHEBI:50058"/>
        <dbReference type="ChEBI" id="CHEBI:57844"/>
        <dbReference type="ChEBI" id="CHEBI:58772"/>
        <dbReference type="EC" id="1.8.4.11"/>
    </reaction>
</comment>
<dbReference type="Gene3D" id="3.30.1060.10">
    <property type="entry name" value="Peptide methionine sulphoxide reductase MsrA"/>
    <property type="match status" value="1"/>
</dbReference>
<dbReference type="NCBIfam" id="TIGR00401">
    <property type="entry name" value="msrA"/>
    <property type="match status" value="1"/>
</dbReference>
<proteinExistence type="inferred from homology"/>
<keyword evidence="5" id="KW-0732">Signal</keyword>
<dbReference type="PANTHER" id="PTHR43774:SF1">
    <property type="entry name" value="PEPTIDE METHIONINE SULFOXIDE REDUCTASE MSRA 2"/>
    <property type="match status" value="1"/>
</dbReference>
<accession>F4L0A5</accession>
<dbReference type="SUPFAM" id="SSF55068">
    <property type="entry name" value="Peptide methionine sulfoxide reductase"/>
    <property type="match status" value="1"/>
</dbReference>
<organism evidence="7 8">
    <name type="scientific">Haliscomenobacter hydrossis (strain ATCC 27775 / DSM 1100 / LMG 10767 / O)</name>
    <dbReference type="NCBI Taxonomy" id="760192"/>
    <lineage>
        <taxon>Bacteria</taxon>
        <taxon>Pseudomonadati</taxon>
        <taxon>Bacteroidota</taxon>
        <taxon>Saprospiria</taxon>
        <taxon>Saprospirales</taxon>
        <taxon>Haliscomenobacteraceae</taxon>
        <taxon>Haliscomenobacter</taxon>
    </lineage>
</organism>
<dbReference type="eggNOG" id="COG0225">
    <property type="taxonomic scope" value="Bacteria"/>
</dbReference>
<comment type="similarity">
    <text evidence="4">Belongs to the MsrA Met sulfoxide reductase family.</text>
</comment>
<evidence type="ECO:0000256" key="3">
    <source>
        <dbReference type="ARBA" id="ARBA00048782"/>
    </source>
</evidence>
<evidence type="ECO:0000256" key="5">
    <source>
        <dbReference type="SAM" id="SignalP"/>
    </source>
</evidence>
<dbReference type="HOGENOM" id="CLU_031040_10_0_10"/>
<dbReference type="InterPro" id="IPR002569">
    <property type="entry name" value="Met_Sox_Rdtase_MsrA_dom"/>
</dbReference>
<dbReference type="InterPro" id="IPR036509">
    <property type="entry name" value="Met_Sox_Rdtase_MsrA_sf"/>
</dbReference>
<dbReference type="PROSITE" id="PS51257">
    <property type="entry name" value="PROKAR_LIPOPROTEIN"/>
    <property type="match status" value="1"/>
</dbReference>
<evidence type="ECO:0000313" key="7">
    <source>
        <dbReference type="EMBL" id="AEE53778.1"/>
    </source>
</evidence>
<dbReference type="GO" id="GO:0008113">
    <property type="term" value="F:peptide-methionine (S)-S-oxide reductase activity"/>
    <property type="evidence" value="ECO:0007669"/>
    <property type="project" value="UniProtKB-UniRule"/>
</dbReference>
<feature type="domain" description="Peptide methionine sulphoxide reductase MsrA" evidence="6">
    <location>
        <begin position="45"/>
        <end position="196"/>
    </location>
</feature>
<dbReference type="GO" id="GO:0033744">
    <property type="term" value="F:L-methionine:thioredoxin-disulfide S-oxidoreductase activity"/>
    <property type="evidence" value="ECO:0007669"/>
    <property type="project" value="RHEA"/>
</dbReference>
<dbReference type="HAMAP" id="MF_01401">
    <property type="entry name" value="MsrA"/>
    <property type="match status" value="1"/>
</dbReference>
<dbReference type="STRING" id="760192.Halhy_5955"/>
<reference evidence="7 8" key="1">
    <citation type="journal article" date="2011" name="Stand. Genomic Sci.">
        <title>Complete genome sequence of Haliscomenobacter hydrossis type strain (O).</title>
        <authorList>
            <consortium name="US DOE Joint Genome Institute (JGI-PGF)"/>
            <person name="Daligault H."/>
            <person name="Lapidus A."/>
            <person name="Zeytun A."/>
            <person name="Nolan M."/>
            <person name="Lucas S."/>
            <person name="Del Rio T.G."/>
            <person name="Tice H."/>
            <person name="Cheng J.F."/>
            <person name="Tapia R."/>
            <person name="Han C."/>
            <person name="Goodwin L."/>
            <person name="Pitluck S."/>
            <person name="Liolios K."/>
            <person name="Pagani I."/>
            <person name="Ivanova N."/>
            <person name="Huntemann M."/>
            <person name="Mavromatis K."/>
            <person name="Mikhailova N."/>
            <person name="Pati A."/>
            <person name="Chen A."/>
            <person name="Palaniappan K."/>
            <person name="Land M."/>
            <person name="Hauser L."/>
            <person name="Brambilla E.M."/>
            <person name="Rohde M."/>
            <person name="Verbarg S."/>
            <person name="Goker M."/>
            <person name="Bristow J."/>
            <person name="Eisen J.A."/>
            <person name="Markowitz V."/>
            <person name="Hugenholtz P."/>
            <person name="Kyrpides N.C."/>
            <person name="Klenk H.P."/>
            <person name="Woyke T."/>
        </authorList>
    </citation>
    <scope>NUCLEOTIDE SEQUENCE [LARGE SCALE GENOMIC DNA]</scope>
    <source>
        <strain evidence="8">ATCC 27775 / DSM 1100 / LMG 10767 / O</strain>
    </source>
</reference>
<feature type="active site" evidence="4">
    <location>
        <position position="51"/>
    </location>
</feature>
<evidence type="ECO:0000256" key="2">
    <source>
        <dbReference type="ARBA" id="ARBA00047806"/>
    </source>
</evidence>
<comment type="function">
    <text evidence="4">Has an important function as a repair enzyme for proteins that have been inactivated by oxidation. Catalyzes the reversible oxidation-reduction of methionine sulfoxide in proteins to methionine.</text>
</comment>
<evidence type="ECO:0000256" key="4">
    <source>
        <dbReference type="HAMAP-Rule" id="MF_01401"/>
    </source>
</evidence>
<keyword evidence="1 4" id="KW-0560">Oxidoreductase</keyword>
<dbReference type="KEGG" id="hhy:Halhy_5955"/>
<dbReference type="AlphaFoldDB" id="F4L0A5"/>
<protein>
    <recommendedName>
        <fullName evidence="4">Peptide methionine sulfoxide reductase MsrA</fullName>
        <shortName evidence="4">Protein-methionine-S-oxide reductase</shortName>
        <ecNumber evidence="4">1.8.4.11</ecNumber>
    </recommendedName>
    <alternativeName>
        <fullName evidence="4">Peptide-methionine (S)-S-oxide reductase</fullName>
        <shortName evidence="4">Peptide Met(O) reductase</shortName>
    </alternativeName>
</protein>
<reference key="2">
    <citation type="submission" date="2011-04" db="EMBL/GenBank/DDBJ databases">
        <title>Complete sequence of chromosome of Haliscomenobacter hydrossis DSM 1100.</title>
        <authorList>
            <consortium name="US DOE Joint Genome Institute (JGI-PGF)"/>
            <person name="Lucas S."/>
            <person name="Han J."/>
            <person name="Lapidus A."/>
            <person name="Bruce D."/>
            <person name="Goodwin L."/>
            <person name="Pitluck S."/>
            <person name="Peters L."/>
            <person name="Kyrpides N."/>
            <person name="Mavromatis K."/>
            <person name="Ivanova N."/>
            <person name="Ovchinnikova G."/>
            <person name="Pagani I."/>
            <person name="Daligault H."/>
            <person name="Detter J.C."/>
            <person name="Han C."/>
            <person name="Land M."/>
            <person name="Hauser L."/>
            <person name="Markowitz V."/>
            <person name="Cheng J.-F."/>
            <person name="Hugenholtz P."/>
            <person name="Woyke T."/>
            <person name="Wu D."/>
            <person name="Verbarg S."/>
            <person name="Frueling A."/>
            <person name="Brambilla E."/>
            <person name="Klenk H.-P."/>
            <person name="Eisen J.A."/>
        </authorList>
    </citation>
    <scope>NUCLEOTIDE SEQUENCE</scope>
    <source>
        <strain>DSM 1100</strain>
    </source>
</reference>
<feature type="signal peptide" evidence="5">
    <location>
        <begin position="1"/>
        <end position="23"/>
    </location>
</feature>
<evidence type="ECO:0000259" key="6">
    <source>
        <dbReference type="Pfam" id="PF01625"/>
    </source>
</evidence>
<dbReference type="RefSeq" id="WP_013768306.1">
    <property type="nucleotide sequence ID" value="NC_015510.1"/>
</dbReference>
<dbReference type="PANTHER" id="PTHR43774">
    <property type="entry name" value="PEPTIDE METHIONINE SULFOXIDE REDUCTASE"/>
    <property type="match status" value="1"/>
</dbReference>
<feature type="chain" id="PRO_5003317375" description="Peptide methionine sulfoxide reductase MsrA" evidence="5">
    <location>
        <begin position="24"/>
        <end position="219"/>
    </location>
</feature>
<dbReference type="EC" id="1.8.4.11" evidence="4"/>
<name>F4L0A5_HALH1</name>
<dbReference type="Proteomes" id="UP000008461">
    <property type="component" value="Chromosome"/>
</dbReference>
<dbReference type="Pfam" id="PF01625">
    <property type="entry name" value="PMSR"/>
    <property type="match status" value="1"/>
</dbReference>
<gene>
    <name evidence="4" type="primary">msrA</name>
    <name evidence="7" type="ordered locus">Halhy_5955</name>
</gene>
<evidence type="ECO:0000256" key="1">
    <source>
        <dbReference type="ARBA" id="ARBA00023002"/>
    </source>
</evidence>
<dbReference type="EMBL" id="CP002691">
    <property type="protein sequence ID" value="AEE53778.1"/>
    <property type="molecule type" value="Genomic_DNA"/>
</dbReference>
<dbReference type="OrthoDB" id="4174719at2"/>
<keyword evidence="8" id="KW-1185">Reference proteome</keyword>
<sequence>MKNKLFALCLGFLFFASACQNQARMNAQTSDMKTDNISATDKEVITLGGGCFWCVEAIYQEVEGVYSVESGYSGGAEADANYKAVCSGMTGHAEVVQVTFNPKVIPLEDILRIFWSTHDPTTLNRQGADVGPQYRSAIFYRNDTQKAIAEKSIAEVASTLWDDPIVTTLEPFLDYYPAEEYHQDYYSLVGNRNSYCTFVITPKVTKFRKEFADKLKKKK</sequence>
<comment type="catalytic activity">
    <reaction evidence="2 4">
        <text>L-methionyl-[protein] + [thioredoxin]-disulfide + H2O = L-methionyl-(S)-S-oxide-[protein] + [thioredoxin]-dithiol</text>
        <dbReference type="Rhea" id="RHEA:14217"/>
        <dbReference type="Rhea" id="RHEA-COMP:10698"/>
        <dbReference type="Rhea" id="RHEA-COMP:10700"/>
        <dbReference type="Rhea" id="RHEA-COMP:12313"/>
        <dbReference type="Rhea" id="RHEA-COMP:12315"/>
        <dbReference type="ChEBI" id="CHEBI:15377"/>
        <dbReference type="ChEBI" id="CHEBI:16044"/>
        <dbReference type="ChEBI" id="CHEBI:29950"/>
        <dbReference type="ChEBI" id="CHEBI:44120"/>
        <dbReference type="ChEBI" id="CHEBI:50058"/>
        <dbReference type="EC" id="1.8.4.11"/>
    </reaction>
</comment>
<evidence type="ECO:0000313" key="8">
    <source>
        <dbReference type="Proteomes" id="UP000008461"/>
    </source>
</evidence>